<accession>A0A7I7M6N6</accession>
<dbReference type="AlphaFoldDB" id="A0A7I7M6N6"/>
<dbReference type="SMART" id="SM00267">
    <property type="entry name" value="GGDEF"/>
    <property type="match status" value="1"/>
</dbReference>
<dbReference type="NCBIfam" id="TIGR00254">
    <property type="entry name" value="GGDEF"/>
    <property type="match status" value="1"/>
</dbReference>
<gene>
    <name evidence="3" type="ORF">MPSYJ_10970</name>
</gene>
<evidence type="ECO:0000313" key="3">
    <source>
        <dbReference type="EMBL" id="BBX67636.1"/>
    </source>
</evidence>
<feature type="domain" description="GGDEF" evidence="2">
    <location>
        <begin position="244"/>
        <end position="373"/>
    </location>
</feature>
<name>A0A7I7M6N6_9MYCO</name>
<dbReference type="Pfam" id="PF01590">
    <property type="entry name" value="GAF"/>
    <property type="match status" value="1"/>
</dbReference>
<evidence type="ECO:0000259" key="2">
    <source>
        <dbReference type="PROSITE" id="PS50887"/>
    </source>
</evidence>
<evidence type="ECO:0000313" key="4">
    <source>
        <dbReference type="Proteomes" id="UP000466514"/>
    </source>
</evidence>
<dbReference type="InterPro" id="IPR003018">
    <property type="entry name" value="GAF"/>
</dbReference>
<dbReference type="PANTHER" id="PTHR45138">
    <property type="entry name" value="REGULATORY COMPONENTS OF SENSORY TRANSDUCTION SYSTEM"/>
    <property type="match status" value="1"/>
</dbReference>
<dbReference type="PROSITE" id="PS50887">
    <property type="entry name" value="GGDEF"/>
    <property type="match status" value="1"/>
</dbReference>
<dbReference type="SUPFAM" id="SSF55073">
    <property type="entry name" value="Nucleotide cyclase"/>
    <property type="match status" value="1"/>
</dbReference>
<dbReference type="SMART" id="SM00065">
    <property type="entry name" value="GAF"/>
    <property type="match status" value="1"/>
</dbReference>
<organism evidence="3 4">
    <name type="scientific">Mycolicibacterium psychrotolerans</name>
    <dbReference type="NCBI Taxonomy" id="216929"/>
    <lineage>
        <taxon>Bacteria</taxon>
        <taxon>Bacillati</taxon>
        <taxon>Actinomycetota</taxon>
        <taxon>Actinomycetes</taxon>
        <taxon>Mycobacteriales</taxon>
        <taxon>Mycobacteriaceae</taxon>
        <taxon>Mycolicibacterium</taxon>
    </lineage>
</organism>
<sequence length="568" mass="60279">MQFAGTMIVRARGAENGGATSMHGEMDSGAAAAERLPLAEAAADLPVLRALLRISEAVVRADSFDEVLEVVAEQALIALRASSLSISRWEQDREALRTLINVGDIAPHEVRWPTDEYYPVASFPLVEDLLRRGRSYMNAIDDPDCPPDSLALLKDVGKECEIAVPVMCGDAMWGEIWVTGADGRRFDRGDAQLLQAIAAHIAVAIGRSELLSTVWGYALQDPLTGIANRRAIDQRFAETDWETASSVVLLCDLDGFKRINDRDGHPAGDQLLRDVAAVLGRLAGAIDGAIAARLGGDEFCVLLPDATLAAAQVFATDATRVLHEAVDDSVSVCWGAAAATPEVRTGSDLLAAADAALLHAKRQGPARYSAGGPTPVTPPGIEDLDRRSDDRRAADRLAATVVRALEERRDMALPAALEFLANAVAQAVDAAAWAISECAEGGDALRLVSNVASVRKRDAGLTVLVEFGPPLYDMEDYPASAAAVADGSTFLAAVDLEGSDPDEVALLVQLGYQAVLGVGVPADECSYLLEFYSHDGHQALADITPLAQVLAAYCVSRLSGSRPSRRRP</sequence>
<dbReference type="Proteomes" id="UP000466514">
    <property type="component" value="Chromosome"/>
</dbReference>
<dbReference type="EMBL" id="AP022574">
    <property type="protein sequence ID" value="BBX67636.1"/>
    <property type="molecule type" value="Genomic_DNA"/>
</dbReference>
<dbReference type="InterPro" id="IPR029016">
    <property type="entry name" value="GAF-like_dom_sf"/>
</dbReference>
<dbReference type="GO" id="GO:0052621">
    <property type="term" value="F:diguanylate cyclase activity"/>
    <property type="evidence" value="ECO:0007669"/>
    <property type="project" value="TreeGrafter"/>
</dbReference>
<feature type="region of interest" description="Disordered" evidence="1">
    <location>
        <begin position="365"/>
        <end position="386"/>
    </location>
</feature>
<dbReference type="PANTHER" id="PTHR45138:SF24">
    <property type="entry name" value="DIGUANYLATE CYCLASE DGCC-RELATED"/>
    <property type="match status" value="1"/>
</dbReference>
<dbReference type="CDD" id="cd01949">
    <property type="entry name" value="GGDEF"/>
    <property type="match status" value="1"/>
</dbReference>
<dbReference type="SUPFAM" id="SSF55781">
    <property type="entry name" value="GAF domain-like"/>
    <property type="match status" value="1"/>
</dbReference>
<dbReference type="GO" id="GO:0043709">
    <property type="term" value="P:cell adhesion involved in single-species biofilm formation"/>
    <property type="evidence" value="ECO:0007669"/>
    <property type="project" value="TreeGrafter"/>
</dbReference>
<dbReference type="InterPro" id="IPR000160">
    <property type="entry name" value="GGDEF_dom"/>
</dbReference>
<dbReference type="InterPro" id="IPR029787">
    <property type="entry name" value="Nucleotide_cyclase"/>
</dbReference>
<dbReference type="Gene3D" id="3.30.70.270">
    <property type="match status" value="1"/>
</dbReference>
<dbReference type="InterPro" id="IPR050469">
    <property type="entry name" value="Diguanylate_Cyclase"/>
</dbReference>
<reference evidence="3 4" key="1">
    <citation type="journal article" date="2019" name="Emerg. Microbes Infect.">
        <title>Comprehensive subspecies identification of 175 nontuberculous mycobacteria species based on 7547 genomic profiles.</title>
        <authorList>
            <person name="Matsumoto Y."/>
            <person name="Kinjo T."/>
            <person name="Motooka D."/>
            <person name="Nabeya D."/>
            <person name="Jung N."/>
            <person name="Uechi K."/>
            <person name="Horii T."/>
            <person name="Iida T."/>
            <person name="Fujita J."/>
            <person name="Nakamura S."/>
        </authorList>
    </citation>
    <scope>NUCLEOTIDE SEQUENCE [LARGE SCALE GENOMIC DNA]</scope>
    <source>
        <strain evidence="3 4">JCM 13323</strain>
    </source>
</reference>
<dbReference type="Gene3D" id="3.30.450.40">
    <property type="match status" value="1"/>
</dbReference>
<dbReference type="Pfam" id="PF00990">
    <property type="entry name" value="GGDEF"/>
    <property type="match status" value="1"/>
</dbReference>
<dbReference type="GO" id="GO:1902201">
    <property type="term" value="P:negative regulation of bacterial-type flagellum-dependent cell motility"/>
    <property type="evidence" value="ECO:0007669"/>
    <property type="project" value="TreeGrafter"/>
</dbReference>
<keyword evidence="4" id="KW-1185">Reference proteome</keyword>
<dbReference type="InterPro" id="IPR043128">
    <property type="entry name" value="Rev_trsase/Diguanyl_cyclase"/>
</dbReference>
<dbReference type="KEGG" id="mpsc:MPSYJ_10970"/>
<protein>
    <recommendedName>
        <fullName evidence="2">GGDEF domain-containing protein</fullName>
    </recommendedName>
</protein>
<dbReference type="GO" id="GO:0005886">
    <property type="term" value="C:plasma membrane"/>
    <property type="evidence" value="ECO:0007669"/>
    <property type="project" value="TreeGrafter"/>
</dbReference>
<evidence type="ECO:0000256" key="1">
    <source>
        <dbReference type="SAM" id="MobiDB-lite"/>
    </source>
</evidence>
<proteinExistence type="predicted"/>